<evidence type="ECO:0000256" key="3">
    <source>
        <dbReference type="ARBA" id="ARBA00022741"/>
    </source>
</evidence>
<protein>
    <submittedName>
        <fullName evidence="6">ABC transporter related protein</fullName>
    </submittedName>
</protein>
<dbReference type="InterPro" id="IPR017871">
    <property type="entry name" value="ABC_transporter-like_CS"/>
</dbReference>
<dbReference type="PANTHER" id="PTHR43776">
    <property type="entry name" value="TRANSPORT ATP-BINDING PROTEIN"/>
    <property type="match status" value="1"/>
</dbReference>
<dbReference type="AlphaFoldDB" id="F0NP66"/>
<dbReference type="PROSITE" id="PS00211">
    <property type="entry name" value="ABC_TRANSPORTER_1"/>
    <property type="match status" value="1"/>
</dbReference>
<evidence type="ECO:0000256" key="1">
    <source>
        <dbReference type="ARBA" id="ARBA00005417"/>
    </source>
</evidence>
<keyword evidence="7" id="KW-1185">Reference proteome</keyword>
<gene>
    <name evidence="6" type="ordered locus">SiH_0899</name>
</gene>
<reference evidence="6 7" key="1">
    <citation type="journal article" date="2011" name="J. Bacteriol.">
        <title>Genome analyses of icelandic strains of Sulfolobus islandicus, model organisms for genetic and virus-host interaction studies.</title>
        <authorList>
            <person name="Guo L."/>
            <person name="Brugger K."/>
            <person name="Liu C."/>
            <person name="Shah S.A."/>
            <person name="Zheng H."/>
            <person name="Zhu Y."/>
            <person name="Wang S."/>
            <person name="Lillestol R.K."/>
            <person name="Chen L."/>
            <person name="Frank J."/>
            <person name="Prangishvili D."/>
            <person name="Paulin L."/>
            <person name="She Q."/>
            <person name="Huang L."/>
            <person name="Garrett R.A."/>
        </authorList>
    </citation>
    <scope>NUCLEOTIDE SEQUENCE [LARGE SCALE GENOMIC DNA]</scope>
    <source>
        <strain evidence="6 7">HVE10/4</strain>
    </source>
</reference>
<evidence type="ECO:0000313" key="6">
    <source>
        <dbReference type="EMBL" id="ADX82252.1"/>
    </source>
</evidence>
<dbReference type="HOGENOM" id="CLU_000604_1_23_2"/>
<feature type="domain" description="ABC transporter" evidence="5">
    <location>
        <begin position="6"/>
        <end position="244"/>
    </location>
</feature>
<evidence type="ECO:0000259" key="5">
    <source>
        <dbReference type="PROSITE" id="PS50893"/>
    </source>
</evidence>
<evidence type="ECO:0000256" key="2">
    <source>
        <dbReference type="ARBA" id="ARBA00022448"/>
    </source>
</evidence>
<dbReference type="Proteomes" id="UP000006395">
    <property type="component" value="Chromosome"/>
</dbReference>
<dbReference type="GO" id="GO:0005524">
    <property type="term" value="F:ATP binding"/>
    <property type="evidence" value="ECO:0007669"/>
    <property type="project" value="UniProtKB-KW"/>
</dbReference>
<dbReference type="GO" id="GO:0055085">
    <property type="term" value="P:transmembrane transport"/>
    <property type="evidence" value="ECO:0007669"/>
    <property type="project" value="UniProtKB-ARBA"/>
</dbReference>
<dbReference type="KEGG" id="sih:SiH_0899"/>
<dbReference type="InterPro" id="IPR027417">
    <property type="entry name" value="P-loop_NTPase"/>
</dbReference>
<dbReference type="Gene3D" id="3.40.50.300">
    <property type="entry name" value="P-loop containing nucleotide triphosphate hydrolases"/>
    <property type="match status" value="1"/>
</dbReference>
<dbReference type="CDD" id="cd03257">
    <property type="entry name" value="ABC_NikE_OppD_transporters"/>
    <property type="match status" value="1"/>
</dbReference>
<dbReference type="RefSeq" id="WP_014512394.1">
    <property type="nucleotide sequence ID" value="NC_017275.1"/>
</dbReference>
<evidence type="ECO:0000313" key="7">
    <source>
        <dbReference type="Proteomes" id="UP000006395"/>
    </source>
</evidence>
<sequence length="248" mass="27882">MSEPLIKLKDVSVVYHTIAGEVRALVNVNFSIDSEDIIGILGRSGSGKSTLAKVIGRVVKPTIGYVMFKGKDVWKLRGQELKEFRRSVQLVLQDPYDTIDPEFETIEAIMEGVKINRINKDPKEVKWILDLLDINEVLNRKVGQLSGGERQRVAIARALMLNPRLLILDEPTSMVDSIHRKEIITAICRIKENLKTSLVIITHNIKDLICVDEIVIMKEGKIVAKGSPIQLRDLDDEYVASLMEGLEV</sequence>
<dbReference type="PANTHER" id="PTHR43776:SF7">
    <property type="entry name" value="D,D-DIPEPTIDE TRANSPORT ATP-BINDING PROTEIN DDPF-RELATED"/>
    <property type="match status" value="1"/>
</dbReference>
<comment type="similarity">
    <text evidence="1">Belongs to the ABC transporter superfamily.</text>
</comment>
<dbReference type="SUPFAM" id="SSF52540">
    <property type="entry name" value="P-loop containing nucleoside triphosphate hydrolases"/>
    <property type="match status" value="1"/>
</dbReference>
<dbReference type="PROSITE" id="PS50893">
    <property type="entry name" value="ABC_TRANSPORTER_2"/>
    <property type="match status" value="1"/>
</dbReference>
<keyword evidence="4" id="KW-0067">ATP-binding</keyword>
<accession>F0NP66</accession>
<dbReference type="Pfam" id="PF00005">
    <property type="entry name" value="ABC_tran"/>
    <property type="match status" value="1"/>
</dbReference>
<proteinExistence type="inferred from homology"/>
<dbReference type="EMBL" id="CP002426">
    <property type="protein sequence ID" value="ADX82252.1"/>
    <property type="molecule type" value="Genomic_DNA"/>
</dbReference>
<dbReference type="InterPro" id="IPR050319">
    <property type="entry name" value="ABC_transp_ATP-bind"/>
</dbReference>
<keyword evidence="2" id="KW-0813">Transport</keyword>
<dbReference type="GeneID" id="12414933"/>
<evidence type="ECO:0000256" key="4">
    <source>
        <dbReference type="ARBA" id="ARBA00022840"/>
    </source>
</evidence>
<dbReference type="InterPro" id="IPR003593">
    <property type="entry name" value="AAA+_ATPase"/>
</dbReference>
<dbReference type="GO" id="GO:0016887">
    <property type="term" value="F:ATP hydrolysis activity"/>
    <property type="evidence" value="ECO:0007669"/>
    <property type="project" value="InterPro"/>
</dbReference>
<dbReference type="SMART" id="SM00382">
    <property type="entry name" value="AAA"/>
    <property type="match status" value="1"/>
</dbReference>
<keyword evidence="3" id="KW-0547">Nucleotide-binding</keyword>
<organism evidence="6 7">
    <name type="scientific">Saccharolobus islandicus (strain HVE10/4)</name>
    <name type="common">Sulfolobus islandicus</name>
    <dbReference type="NCBI Taxonomy" id="930943"/>
    <lineage>
        <taxon>Archaea</taxon>
        <taxon>Thermoproteota</taxon>
        <taxon>Thermoprotei</taxon>
        <taxon>Sulfolobales</taxon>
        <taxon>Sulfolobaceae</taxon>
        <taxon>Saccharolobus</taxon>
    </lineage>
</organism>
<dbReference type="InterPro" id="IPR003439">
    <property type="entry name" value="ABC_transporter-like_ATP-bd"/>
</dbReference>
<name>F0NP66_SACI0</name>